<dbReference type="AlphaFoldDB" id="A0A0K1W1V2"/>
<gene>
    <name evidence="1" type="ORF">SLITO_v1c05070</name>
</gene>
<dbReference type="EMBL" id="CP012357">
    <property type="protein sequence ID" value="AKX34158.1"/>
    <property type="molecule type" value="Genomic_DNA"/>
</dbReference>
<dbReference type="Proteomes" id="UP000067476">
    <property type="component" value="Chromosome"/>
</dbReference>
<evidence type="ECO:0000313" key="1">
    <source>
        <dbReference type="EMBL" id="AKX34158.1"/>
    </source>
</evidence>
<dbReference type="PATRIC" id="fig|216942.3.peg.510"/>
<organism evidence="1 2">
    <name type="scientific">Spiroplasma litorale</name>
    <dbReference type="NCBI Taxonomy" id="216942"/>
    <lineage>
        <taxon>Bacteria</taxon>
        <taxon>Bacillati</taxon>
        <taxon>Mycoplasmatota</taxon>
        <taxon>Mollicutes</taxon>
        <taxon>Entomoplasmatales</taxon>
        <taxon>Spiroplasmataceae</taxon>
        <taxon>Spiroplasma</taxon>
    </lineage>
</organism>
<keyword evidence="2" id="KW-1185">Reference proteome</keyword>
<sequence length="121" mass="13652">MKKVLTILSSLSIIVVPTSTIISCGEKEPEVKKNIGDIITEFNLGKLEKDPSSTNVERPSKETIYNKLLELHKQEWEEKKIDISLDEINITESEWTSEAANLEGTGDRYTGKALVLYELIK</sequence>
<protein>
    <recommendedName>
        <fullName evidence="3">Lipoprotein</fullName>
    </recommendedName>
</protein>
<name>A0A0K1W1V2_9MOLU</name>
<reference evidence="1 2" key="1">
    <citation type="journal article" date="2015" name="Genome Announc.">
        <title>Complete Genome Sequence of Spiroplasma litorale TN-1T (DSM 21781), a Bacterium Isolated from a Green-Eyed Horsefly (Tabanus nigrovittatus).</title>
        <authorList>
            <person name="Lo W.S."/>
            <person name="Lai Y.C."/>
            <person name="Lien Y.W."/>
            <person name="Wang T.H."/>
            <person name="Kuo C.H."/>
        </authorList>
    </citation>
    <scope>NUCLEOTIDE SEQUENCE [LARGE SCALE GENOMIC DNA]</scope>
    <source>
        <strain evidence="1 2">TN-1</strain>
    </source>
</reference>
<dbReference type="STRING" id="216942.SLITO_v1c05070"/>
<dbReference type="OrthoDB" id="390319at2"/>
<dbReference type="KEGG" id="sll:SLITO_v1c05070"/>
<evidence type="ECO:0008006" key="3">
    <source>
        <dbReference type="Google" id="ProtNLM"/>
    </source>
</evidence>
<proteinExistence type="predicted"/>
<dbReference type="RefSeq" id="WP_075058248.1">
    <property type="nucleotide sequence ID" value="NZ_CP012357.1"/>
</dbReference>
<evidence type="ECO:0000313" key="2">
    <source>
        <dbReference type="Proteomes" id="UP000067476"/>
    </source>
</evidence>
<dbReference type="PROSITE" id="PS51257">
    <property type="entry name" value="PROKAR_LIPOPROTEIN"/>
    <property type="match status" value="1"/>
</dbReference>
<accession>A0A0K1W1V2</accession>